<evidence type="ECO:0000256" key="7">
    <source>
        <dbReference type="ARBA" id="ARBA00022927"/>
    </source>
</evidence>
<gene>
    <name evidence="12" type="ORF">BC343_19915</name>
</gene>
<keyword evidence="6" id="KW-0812">Transmembrane</keyword>
<protein>
    <recommendedName>
        <fullName evidence="11">TonB C-terminal domain-containing protein</fullName>
    </recommendedName>
</protein>
<dbReference type="Proteomes" id="UP000189739">
    <property type="component" value="Unassembled WGS sequence"/>
</dbReference>
<keyword evidence="3" id="KW-0813">Transport</keyword>
<dbReference type="InterPro" id="IPR006260">
    <property type="entry name" value="TonB/TolA_C"/>
</dbReference>
<dbReference type="PANTHER" id="PTHR33446:SF2">
    <property type="entry name" value="PROTEIN TONB"/>
    <property type="match status" value="1"/>
</dbReference>
<dbReference type="PROSITE" id="PS52015">
    <property type="entry name" value="TONB_CTD"/>
    <property type="match status" value="1"/>
</dbReference>
<dbReference type="RefSeq" id="WP_078346534.1">
    <property type="nucleotide sequence ID" value="NZ_MBTF01000002.1"/>
</dbReference>
<accession>A0A1S9PL41</accession>
<comment type="subcellular location">
    <subcellularLocation>
        <location evidence="1">Cell inner membrane</location>
        <topology evidence="1">Single-pass membrane protein</topology>
        <orientation evidence="1">Periplasmic side</orientation>
    </subcellularLocation>
</comment>
<dbReference type="GO" id="GO:0098797">
    <property type="term" value="C:plasma membrane protein complex"/>
    <property type="evidence" value="ECO:0007669"/>
    <property type="project" value="TreeGrafter"/>
</dbReference>
<feature type="signal peptide" evidence="10">
    <location>
        <begin position="1"/>
        <end position="18"/>
    </location>
</feature>
<dbReference type="InterPro" id="IPR037682">
    <property type="entry name" value="TonB_C"/>
</dbReference>
<reference evidence="12 13" key="1">
    <citation type="submission" date="2016-07" db="EMBL/GenBank/DDBJ databases">
        <title>Genomic analysis of zinc-resistant bacterium Mucilaginibacter pedocola TBZ30.</title>
        <authorList>
            <person name="Huang J."/>
            <person name="Tang J."/>
        </authorList>
    </citation>
    <scope>NUCLEOTIDE SEQUENCE [LARGE SCALE GENOMIC DNA]</scope>
    <source>
        <strain evidence="12 13">TBZ30</strain>
    </source>
</reference>
<keyword evidence="5" id="KW-0997">Cell inner membrane</keyword>
<dbReference type="SUPFAM" id="SSF82185">
    <property type="entry name" value="Histone H3 K4-specific methyltransferase SET7/9 N-terminal domain"/>
    <property type="match status" value="1"/>
</dbReference>
<dbReference type="NCBIfam" id="TIGR01352">
    <property type="entry name" value="tonB_Cterm"/>
    <property type="match status" value="1"/>
</dbReference>
<evidence type="ECO:0000256" key="6">
    <source>
        <dbReference type="ARBA" id="ARBA00022692"/>
    </source>
</evidence>
<dbReference type="SUPFAM" id="SSF74653">
    <property type="entry name" value="TolA/TonB C-terminal domain"/>
    <property type="match status" value="1"/>
</dbReference>
<keyword evidence="7" id="KW-0653">Protein transport</keyword>
<evidence type="ECO:0000313" key="12">
    <source>
        <dbReference type="EMBL" id="OOQ61258.1"/>
    </source>
</evidence>
<evidence type="ECO:0000256" key="8">
    <source>
        <dbReference type="ARBA" id="ARBA00022989"/>
    </source>
</evidence>
<dbReference type="OrthoDB" id="649093at2"/>
<evidence type="ECO:0000256" key="10">
    <source>
        <dbReference type="SAM" id="SignalP"/>
    </source>
</evidence>
<dbReference type="Gene3D" id="3.90.930.1">
    <property type="match status" value="1"/>
</dbReference>
<evidence type="ECO:0000256" key="2">
    <source>
        <dbReference type="ARBA" id="ARBA00006555"/>
    </source>
</evidence>
<proteinExistence type="inferred from homology"/>
<keyword evidence="10" id="KW-0732">Signal</keyword>
<keyword evidence="9" id="KW-0472">Membrane</keyword>
<dbReference type="EMBL" id="MBTF01000002">
    <property type="protein sequence ID" value="OOQ61258.1"/>
    <property type="molecule type" value="Genomic_DNA"/>
</dbReference>
<dbReference type="GO" id="GO:0015031">
    <property type="term" value="P:protein transport"/>
    <property type="evidence" value="ECO:0007669"/>
    <property type="project" value="UniProtKB-KW"/>
</dbReference>
<evidence type="ECO:0000256" key="3">
    <source>
        <dbReference type="ARBA" id="ARBA00022448"/>
    </source>
</evidence>
<feature type="chain" id="PRO_5012481713" description="TonB C-terminal domain-containing protein" evidence="10">
    <location>
        <begin position="19"/>
        <end position="322"/>
    </location>
</feature>
<dbReference type="AlphaFoldDB" id="A0A1S9PL41"/>
<dbReference type="PANTHER" id="PTHR33446">
    <property type="entry name" value="PROTEIN TONB-RELATED"/>
    <property type="match status" value="1"/>
</dbReference>
<dbReference type="GO" id="GO:0031992">
    <property type="term" value="F:energy transducer activity"/>
    <property type="evidence" value="ECO:0007669"/>
    <property type="project" value="TreeGrafter"/>
</dbReference>
<evidence type="ECO:0000256" key="1">
    <source>
        <dbReference type="ARBA" id="ARBA00004383"/>
    </source>
</evidence>
<feature type="domain" description="TonB C-terminal" evidence="11">
    <location>
        <begin position="232"/>
        <end position="322"/>
    </location>
</feature>
<evidence type="ECO:0000259" key="11">
    <source>
        <dbReference type="PROSITE" id="PS52015"/>
    </source>
</evidence>
<comment type="caution">
    <text evidence="12">The sequence shown here is derived from an EMBL/GenBank/DDBJ whole genome shotgun (WGS) entry which is preliminary data.</text>
</comment>
<dbReference type="InterPro" id="IPR051045">
    <property type="entry name" value="TonB-dependent_transducer"/>
</dbReference>
<comment type="similarity">
    <text evidence="2">Belongs to the TonB family.</text>
</comment>
<evidence type="ECO:0000256" key="9">
    <source>
        <dbReference type="ARBA" id="ARBA00023136"/>
    </source>
</evidence>
<keyword evidence="4" id="KW-1003">Cell membrane</keyword>
<evidence type="ECO:0000313" key="13">
    <source>
        <dbReference type="Proteomes" id="UP000189739"/>
    </source>
</evidence>
<dbReference type="STRING" id="1792845.BC343_19915"/>
<evidence type="ECO:0000256" key="4">
    <source>
        <dbReference type="ARBA" id="ARBA00022475"/>
    </source>
</evidence>
<dbReference type="Pfam" id="PF03544">
    <property type="entry name" value="TonB_C"/>
    <property type="match status" value="1"/>
</dbReference>
<dbReference type="Gene3D" id="3.30.1150.10">
    <property type="match status" value="1"/>
</dbReference>
<sequence length="322" mass="35926">MKLVLVALLLGATFVCCAQQVSVFYLKNSGRYIANRDSADYVRIVSAPDSGSLLYNVAEYYKNGNKKTVGKSTHINPPRYRGQTVNYFENGNPKSRYQYGDKGAVGSAYEFYPNGKLYRQLKYPDSITTTNENHFAVNYLIVANLDSLGKPQITDGQGYYKGFDDKFAYINEEGPIKDGKRDGNWKGTEKNLKLTFTETYKDGALLSGNTVDSAGATFTYNRERATAPKFDGGLPAFGRFLGKNMVYPKDERRNEIEGIVILQFIVEKDGSISDIRIQRSVSPGLDAEAVRVLKKSPAWIPGTRFGKPVKVTYAVPINFKLQ</sequence>
<keyword evidence="13" id="KW-1185">Reference proteome</keyword>
<keyword evidence="8" id="KW-1133">Transmembrane helix</keyword>
<organism evidence="12 13">
    <name type="scientific">Mucilaginibacter pedocola</name>
    <dbReference type="NCBI Taxonomy" id="1792845"/>
    <lineage>
        <taxon>Bacteria</taxon>
        <taxon>Pseudomonadati</taxon>
        <taxon>Bacteroidota</taxon>
        <taxon>Sphingobacteriia</taxon>
        <taxon>Sphingobacteriales</taxon>
        <taxon>Sphingobacteriaceae</taxon>
        <taxon>Mucilaginibacter</taxon>
    </lineage>
</organism>
<dbReference type="GO" id="GO:0055085">
    <property type="term" value="P:transmembrane transport"/>
    <property type="evidence" value="ECO:0007669"/>
    <property type="project" value="InterPro"/>
</dbReference>
<evidence type="ECO:0000256" key="5">
    <source>
        <dbReference type="ARBA" id="ARBA00022519"/>
    </source>
</evidence>
<name>A0A1S9PL41_9SPHI</name>